<dbReference type="InterPro" id="IPR016195">
    <property type="entry name" value="Pol/histidinol_Pase-like"/>
</dbReference>
<sequence>MIDLHVHWLPGLDDGAQDEEEFFCMAETAVREGIQTIVGTPHHLNGVYVNPAEKVLEAEKRARFLLSERGIPLQVRAAQEVHLSSELFSALANDEILFLDGRKGRYLLLELPRHVPPDVDRWIYELRIRGIVPVLAHVERYALFREHPQRLFTLVERGAVLQVTAGSFAGAFGEDVRTFAVRLAENGWVHLVASDAHRASGRRGFYLREAYRILEGILGTEEVLAIHSRAEGILDGREISAEEGEPFPPVGKKGVFFARLKNLFGYNQ</sequence>
<proteinExistence type="inferred from homology"/>
<dbReference type="InterPro" id="IPR016667">
    <property type="entry name" value="Caps_polysacc_synth_CpsB/CapC"/>
</dbReference>
<evidence type="ECO:0000256" key="5">
    <source>
        <dbReference type="PIRNR" id="PIRNR016557"/>
    </source>
</evidence>
<dbReference type="PIRSF" id="PIRSF016557">
    <property type="entry name" value="Caps_synth_CpsB"/>
    <property type="match status" value="1"/>
</dbReference>
<keyword evidence="3 5" id="KW-0904">Protein phosphatase</keyword>
<dbReference type="Proteomes" id="UP000244016">
    <property type="component" value="Unassembled WGS sequence"/>
</dbReference>
<evidence type="ECO:0000313" key="7">
    <source>
        <dbReference type="Proteomes" id="UP000244016"/>
    </source>
</evidence>
<comment type="similarity">
    <text evidence="1 5">Belongs to the metallo-dependent hydrolases superfamily. CpsB/CapC family.</text>
</comment>
<gene>
    <name evidence="6" type="ORF">BLITH_0032</name>
</gene>
<organism evidence="6 7">
    <name type="scientific">Brockia lithotrophica</name>
    <dbReference type="NCBI Taxonomy" id="933949"/>
    <lineage>
        <taxon>Bacteria</taxon>
        <taxon>Bacillati</taxon>
        <taxon>Bacillota</taxon>
        <taxon>Bacilli</taxon>
        <taxon>Bacillales</taxon>
        <taxon>Bacillales Family X. Incertae Sedis</taxon>
        <taxon>Brockia</taxon>
    </lineage>
</organism>
<dbReference type="EC" id="3.1.3.48" evidence="5"/>
<evidence type="ECO:0000313" key="6">
    <source>
        <dbReference type="EMBL" id="PTQ51206.1"/>
    </source>
</evidence>
<keyword evidence="2 5" id="KW-0378">Hydrolase</keyword>
<dbReference type="EMBL" id="PEBW01000006">
    <property type="protein sequence ID" value="PTQ51206.1"/>
    <property type="molecule type" value="Genomic_DNA"/>
</dbReference>
<dbReference type="Pfam" id="PF19567">
    <property type="entry name" value="CpsB_CapC"/>
    <property type="match status" value="1"/>
</dbReference>
<evidence type="ECO:0000256" key="2">
    <source>
        <dbReference type="ARBA" id="ARBA00022801"/>
    </source>
</evidence>
<accession>A0A2T5G4U7</accession>
<protein>
    <recommendedName>
        <fullName evidence="5">Tyrosine-protein phosphatase</fullName>
        <ecNumber evidence="5">3.1.3.48</ecNumber>
    </recommendedName>
</protein>
<evidence type="ECO:0000256" key="3">
    <source>
        <dbReference type="ARBA" id="ARBA00022912"/>
    </source>
</evidence>
<dbReference type="Gene3D" id="3.20.20.140">
    <property type="entry name" value="Metal-dependent hydrolases"/>
    <property type="match status" value="1"/>
</dbReference>
<dbReference type="SUPFAM" id="SSF89550">
    <property type="entry name" value="PHP domain-like"/>
    <property type="match status" value="1"/>
</dbReference>
<evidence type="ECO:0000256" key="4">
    <source>
        <dbReference type="ARBA" id="ARBA00051722"/>
    </source>
</evidence>
<dbReference type="GO" id="GO:0030145">
    <property type="term" value="F:manganese ion binding"/>
    <property type="evidence" value="ECO:0007669"/>
    <property type="project" value="UniProtKB-UniRule"/>
</dbReference>
<comment type="caution">
    <text evidence="6">The sequence shown here is derived from an EMBL/GenBank/DDBJ whole genome shotgun (WGS) entry which is preliminary data.</text>
</comment>
<dbReference type="PANTHER" id="PTHR39181">
    <property type="entry name" value="TYROSINE-PROTEIN PHOSPHATASE YWQE"/>
    <property type="match status" value="1"/>
</dbReference>
<name>A0A2T5G4U7_9BACL</name>
<reference evidence="6 7" key="1">
    <citation type="submission" date="2017-08" db="EMBL/GenBank/DDBJ databases">
        <title>Burning lignite coal seam in the remote Altai Mountains harbors a hydrogen-driven thermophilic microbial community.</title>
        <authorList>
            <person name="Kadnikov V.V."/>
            <person name="Mardanov A.V."/>
            <person name="Ivasenko D."/>
            <person name="Beletsky A.V."/>
            <person name="Karnachuk O.V."/>
            <person name="Ravin N.V."/>
        </authorList>
    </citation>
    <scope>NUCLEOTIDE SEQUENCE [LARGE SCALE GENOMIC DNA]</scope>
    <source>
        <strain evidence="6">AL31</strain>
    </source>
</reference>
<dbReference type="GO" id="GO:0004725">
    <property type="term" value="F:protein tyrosine phosphatase activity"/>
    <property type="evidence" value="ECO:0007669"/>
    <property type="project" value="UniProtKB-UniRule"/>
</dbReference>
<comment type="catalytic activity">
    <reaction evidence="4 5">
        <text>O-phospho-L-tyrosyl-[protein] + H2O = L-tyrosyl-[protein] + phosphate</text>
        <dbReference type="Rhea" id="RHEA:10684"/>
        <dbReference type="Rhea" id="RHEA-COMP:10136"/>
        <dbReference type="Rhea" id="RHEA-COMP:20101"/>
        <dbReference type="ChEBI" id="CHEBI:15377"/>
        <dbReference type="ChEBI" id="CHEBI:43474"/>
        <dbReference type="ChEBI" id="CHEBI:46858"/>
        <dbReference type="ChEBI" id="CHEBI:61978"/>
        <dbReference type="EC" id="3.1.3.48"/>
    </reaction>
</comment>
<dbReference type="AlphaFoldDB" id="A0A2T5G4U7"/>
<dbReference type="PANTHER" id="PTHR39181:SF1">
    <property type="entry name" value="TYROSINE-PROTEIN PHOSPHATASE YWQE"/>
    <property type="match status" value="1"/>
</dbReference>
<evidence type="ECO:0000256" key="1">
    <source>
        <dbReference type="ARBA" id="ARBA00005750"/>
    </source>
</evidence>